<dbReference type="Proteomes" id="UP000196573">
    <property type="component" value="Unassembled WGS sequence"/>
</dbReference>
<protein>
    <submittedName>
        <fullName evidence="10">N-acetylglucosamine-6-phosphate deacetylase</fullName>
        <ecNumber evidence="10">3.5.1.25</ecNumber>
    </submittedName>
</protein>
<feature type="domain" description="Amidohydrolase-related" evidence="9">
    <location>
        <begin position="60"/>
        <end position="382"/>
    </location>
</feature>
<evidence type="ECO:0000256" key="7">
    <source>
        <dbReference type="PIRSR" id="PIRSR038994-2"/>
    </source>
</evidence>
<sequence length="386" mass="41073">MSQNPGLILTNFKLLTGMAGQETFKTLTISGNKITAVGDHPAPAEGVNNYQTIDLQGLTLAPGFIDLQLNGCGGVNFNSAITEATLDTMHAANLRSGCTTFLPTLITASDDDIKEAVAVVSRYRKRHPDRVLGIHIEGPYINPQRKGIHPGHLVRKPSRKMMNFLTSHAEDIAKLTLAPEVCGNKVIKELYDAGILVAIGHTNATCAEVKAAEQAGAGFVTHLHNAMSPLTSREPGVVGAAFDSSRLCAGIIADGYHLSWENLRIAHRLMQDRLVLVTDATAAAGTDIEQFEFGGHTVYHRDGKCTGADGTLGGSALTMIEAVNNSIKHGISLADTIRMATVNPARILGREQEFGTVSEGAFANLVILDQGFQVKGTISGGSLLWN</sequence>
<feature type="binding site" evidence="8">
    <location>
        <position position="222"/>
    </location>
    <ligand>
        <name>Zn(2+)</name>
        <dbReference type="ChEBI" id="CHEBI:29105"/>
    </ligand>
</feature>
<evidence type="ECO:0000313" key="11">
    <source>
        <dbReference type="Proteomes" id="UP000196573"/>
    </source>
</evidence>
<dbReference type="SUPFAM" id="SSF51556">
    <property type="entry name" value="Metallo-dependent hydrolases"/>
    <property type="match status" value="1"/>
</dbReference>
<dbReference type="Gene3D" id="2.30.40.10">
    <property type="entry name" value="Urease, subunit C, domain 1"/>
    <property type="match status" value="1"/>
</dbReference>
<feature type="binding site" evidence="7">
    <location>
        <begin position="312"/>
        <end position="314"/>
    </location>
    <ligand>
        <name>substrate</name>
    </ligand>
</feature>
<keyword evidence="3 5" id="KW-0378">Hydrolase</keyword>
<evidence type="ECO:0000256" key="4">
    <source>
        <dbReference type="ARBA" id="ARBA00023277"/>
    </source>
</evidence>
<evidence type="ECO:0000313" key="10">
    <source>
        <dbReference type="EMBL" id="SMA49906.1"/>
    </source>
</evidence>
<dbReference type="Pfam" id="PF01979">
    <property type="entry name" value="Amidohydro_1"/>
    <property type="match status" value="1"/>
</dbReference>
<feature type="binding site" evidence="7">
    <location>
        <begin position="225"/>
        <end position="226"/>
    </location>
    <ligand>
        <name>substrate</name>
    </ligand>
</feature>
<evidence type="ECO:0000256" key="3">
    <source>
        <dbReference type="ARBA" id="ARBA00022801"/>
    </source>
</evidence>
<dbReference type="SUPFAM" id="SSF51338">
    <property type="entry name" value="Composite domain of metallo-dependent hydrolases"/>
    <property type="match status" value="1"/>
</dbReference>
<organism evidence="10 11">
    <name type="scientific">Parendozoicomonas haliclonae</name>
    <dbReference type="NCBI Taxonomy" id="1960125"/>
    <lineage>
        <taxon>Bacteria</taxon>
        <taxon>Pseudomonadati</taxon>
        <taxon>Pseudomonadota</taxon>
        <taxon>Gammaproteobacteria</taxon>
        <taxon>Oceanospirillales</taxon>
        <taxon>Endozoicomonadaceae</taxon>
        <taxon>Parendozoicomonas</taxon>
    </lineage>
</organism>
<dbReference type="EC" id="3.5.1.25" evidence="10"/>
<dbReference type="Gene3D" id="3.20.20.140">
    <property type="entry name" value="Metal-dependent hydrolases"/>
    <property type="match status" value="1"/>
</dbReference>
<keyword evidence="2 8" id="KW-0479">Metal-binding</keyword>
<reference evidence="10 11" key="1">
    <citation type="submission" date="2017-03" db="EMBL/GenBank/DDBJ databases">
        <authorList>
            <person name="Afonso C.L."/>
            <person name="Miller P.J."/>
            <person name="Scott M.A."/>
            <person name="Spackman E."/>
            <person name="Goraichik I."/>
            <person name="Dimitrov K.M."/>
            <person name="Suarez D.L."/>
            <person name="Swayne D.E."/>
        </authorList>
    </citation>
    <scope>NUCLEOTIDE SEQUENCE [LARGE SCALE GENOMIC DNA]</scope>
    <source>
        <strain evidence="10">SB41UT1</strain>
    </source>
</reference>
<dbReference type="PANTHER" id="PTHR11113">
    <property type="entry name" value="N-ACETYLGLUCOSAMINE-6-PHOSPHATE DEACETYLASE"/>
    <property type="match status" value="1"/>
</dbReference>
<dbReference type="AlphaFoldDB" id="A0A1X7ANN9"/>
<dbReference type="InterPro" id="IPR032466">
    <property type="entry name" value="Metal_Hydrolase"/>
</dbReference>
<gene>
    <name evidence="10" type="primary">nagA</name>
    <name evidence="10" type="ORF">EHSB41UT_03697</name>
</gene>
<evidence type="ECO:0000256" key="8">
    <source>
        <dbReference type="PIRSR" id="PIRSR038994-3"/>
    </source>
</evidence>
<evidence type="ECO:0000259" key="9">
    <source>
        <dbReference type="Pfam" id="PF01979"/>
    </source>
</evidence>
<dbReference type="EMBL" id="FWPT01000009">
    <property type="protein sequence ID" value="SMA49906.1"/>
    <property type="molecule type" value="Genomic_DNA"/>
</dbReference>
<keyword evidence="4 5" id="KW-0119">Carbohydrate metabolism</keyword>
<dbReference type="GO" id="GO:0006046">
    <property type="term" value="P:N-acetylglucosamine catabolic process"/>
    <property type="evidence" value="ECO:0007669"/>
    <property type="project" value="TreeGrafter"/>
</dbReference>
<keyword evidence="11" id="KW-1185">Reference proteome</keyword>
<comment type="similarity">
    <text evidence="1 5">Belongs to the metallo-dependent hydrolases superfamily. NagA family.</text>
</comment>
<dbReference type="OrthoDB" id="9776488at2"/>
<dbReference type="GO" id="GO:0008448">
    <property type="term" value="F:N-acetylglucosamine-6-phosphate deacetylase activity"/>
    <property type="evidence" value="ECO:0007669"/>
    <property type="project" value="UniProtKB-EC"/>
</dbReference>
<dbReference type="FunFam" id="3.20.20.140:FF:000004">
    <property type="entry name" value="N-acetylglucosamine-6-phosphate deacetylase"/>
    <property type="match status" value="1"/>
</dbReference>
<feature type="active site" description="Proton donor/acceptor" evidence="6">
    <location>
        <position position="279"/>
    </location>
</feature>
<feature type="binding site" evidence="7">
    <location>
        <position position="233"/>
    </location>
    <ligand>
        <name>substrate</name>
    </ligand>
</feature>
<feature type="binding site" evidence="7">
    <location>
        <position position="148"/>
    </location>
    <ligand>
        <name>substrate</name>
    </ligand>
</feature>
<accession>A0A1X7ANN9</accession>
<evidence type="ECO:0000256" key="6">
    <source>
        <dbReference type="PIRSR" id="PIRSR038994-1"/>
    </source>
</evidence>
<dbReference type="InterPro" id="IPR003764">
    <property type="entry name" value="GlcNAc_6-P_deAcase"/>
</dbReference>
<dbReference type="RefSeq" id="WP_087112352.1">
    <property type="nucleotide sequence ID" value="NZ_CBCSCN010000011.1"/>
</dbReference>
<dbReference type="InterPro" id="IPR011059">
    <property type="entry name" value="Metal-dep_hydrolase_composite"/>
</dbReference>
<evidence type="ECO:0000256" key="1">
    <source>
        <dbReference type="ARBA" id="ARBA00010716"/>
    </source>
</evidence>
<comment type="cofactor">
    <cofactor evidence="8">
        <name>a divalent metal cation</name>
        <dbReference type="ChEBI" id="CHEBI:60240"/>
    </cofactor>
    <text evidence="8">Binds 1 divalent metal cation per subunit.</text>
</comment>
<dbReference type="GO" id="GO:0046872">
    <property type="term" value="F:metal ion binding"/>
    <property type="evidence" value="ECO:0007669"/>
    <property type="project" value="UniProtKB-KW"/>
</dbReference>
<dbReference type="PANTHER" id="PTHR11113:SF14">
    <property type="entry name" value="N-ACETYLGLUCOSAMINE-6-PHOSPHATE DEACETYLASE"/>
    <property type="match status" value="1"/>
</dbReference>
<feature type="binding site" evidence="7">
    <location>
        <position position="257"/>
    </location>
    <ligand>
        <name>substrate</name>
    </ligand>
</feature>
<feature type="binding site" evidence="8">
    <location>
        <position position="201"/>
    </location>
    <ligand>
        <name>Zn(2+)</name>
        <dbReference type="ChEBI" id="CHEBI:29105"/>
    </ligand>
</feature>
<dbReference type="InterPro" id="IPR006680">
    <property type="entry name" value="Amidohydro-rel"/>
</dbReference>
<evidence type="ECO:0000256" key="2">
    <source>
        <dbReference type="ARBA" id="ARBA00022723"/>
    </source>
</evidence>
<name>A0A1X7ANN9_9GAMM</name>
<dbReference type="NCBIfam" id="TIGR00221">
    <property type="entry name" value="nagA"/>
    <property type="match status" value="1"/>
</dbReference>
<proteinExistence type="inferred from homology"/>
<feature type="binding site" evidence="8">
    <location>
        <position position="137"/>
    </location>
    <ligand>
        <name>Zn(2+)</name>
        <dbReference type="ChEBI" id="CHEBI:29105"/>
    </ligand>
</feature>
<dbReference type="PIRSF" id="PIRSF038994">
    <property type="entry name" value="NagA"/>
    <property type="match status" value="1"/>
</dbReference>
<evidence type="ECO:0000256" key="5">
    <source>
        <dbReference type="PIRNR" id="PIRNR038994"/>
    </source>
</evidence>
<dbReference type="CDD" id="cd00854">
    <property type="entry name" value="NagA"/>
    <property type="match status" value="1"/>
</dbReference>